<evidence type="ECO:0000313" key="3">
    <source>
        <dbReference type="Proteomes" id="UP000002051"/>
    </source>
</evidence>
<protein>
    <submittedName>
        <fullName evidence="1 2">Uncharacterized protein</fullName>
    </submittedName>
</protein>
<dbReference type="PaxDb" id="3880-AES82903"/>
<dbReference type="HOGENOM" id="CLU_2926047_0_0_1"/>
<evidence type="ECO:0000313" key="1">
    <source>
        <dbReference type="EMBL" id="KEH39218.1"/>
    </source>
</evidence>
<dbReference type="Proteomes" id="UP000002051">
    <property type="component" value="Chromosome 2"/>
</dbReference>
<dbReference type="EnsemblPlants" id="KEH39218">
    <property type="protein sequence ID" value="KEH39218"/>
    <property type="gene ID" value="MTR_2g090870"/>
</dbReference>
<sequence length="61" mass="6897">MNYQWIERLFPKQKVVGSTPTWRDSVGSCGRCYCAACCLSTAAVRTVLPWQQVGCGENRFH</sequence>
<keyword evidence="3" id="KW-1185">Reference proteome</keyword>
<accession>G7ZUL5</accession>
<dbReference type="EMBL" id="CM001218">
    <property type="protein sequence ID" value="KEH39218.1"/>
    <property type="molecule type" value="Genomic_DNA"/>
</dbReference>
<dbReference type="AlphaFoldDB" id="G7ZUL5"/>
<organism evidence="1 3">
    <name type="scientific">Medicago truncatula</name>
    <name type="common">Barrel medic</name>
    <name type="synonym">Medicago tribuloides</name>
    <dbReference type="NCBI Taxonomy" id="3880"/>
    <lineage>
        <taxon>Eukaryota</taxon>
        <taxon>Viridiplantae</taxon>
        <taxon>Streptophyta</taxon>
        <taxon>Embryophyta</taxon>
        <taxon>Tracheophyta</taxon>
        <taxon>Spermatophyta</taxon>
        <taxon>Magnoliopsida</taxon>
        <taxon>eudicotyledons</taxon>
        <taxon>Gunneridae</taxon>
        <taxon>Pentapetalae</taxon>
        <taxon>rosids</taxon>
        <taxon>fabids</taxon>
        <taxon>Fabales</taxon>
        <taxon>Fabaceae</taxon>
        <taxon>Papilionoideae</taxon>
        <taxon>50 kb inversion clade</taxon>
        <taxon>NPAAA clade</taxon>
        <taxon>Hologalegina</taxon>
        <taxon>IRL clade</taxon>
        <taxon>Trifolieae</taxon>
        <taxon>Medicago</taxon>
    </lineage>
</organism>
<name>G7ZUL5_MEDTR</name>
<reference evidence="1 3" key="2">
    <citation type="journal article" date="2014" name="BMC Genomics">
        <title>An improved genome release (version Mt4.0) for the model legume Medicago truncatula.</title>
        <authorList>
            <person name="Tang H."/>
            <person name="Krishnakumar V."/>
            <person name="Bidwell S."/>
            <person name="Rosen B."/>
            <person name="Chan A."/>
            <person name="Zhou S."/>
            <person name="Gentzbittel L."/>
            <person name="Childs K.L."/>
            <person name="Yandell M."/>
            <person name="Gundlach H."/>
            <person name="Mayer K.F."/>
            <person name="Schwartz D.C."/>
            <person name="Town C.D."/>
        </authorList>
    </citation>
    <scope>GENOME REANNOTATION</scope>
    <source>
        <strain evidence="1">A17</strain>
        <strain evidence="2 3">cv. Jemalong A17</strain>
    </source>
</reference>
<evidence type="ECO:0000313" key="2">
    <source>
        <dbReference type="EnsemblPlants" id="KEH39218"/>
    </source>
</evidence>
<gene>
    <name evidence="1" type="ordered locus">MTR_2g090870</name>
</gene>
<reference evidence="2" key="3">
    <citation type="submission" date="2015-04" db="UniProtKB">
        <authorList>
            <consortium name="EnsemblPlants"/>
        </authorList>
    </citation>
    <scope>IDENTIFICATION</scope>
    <source>
        <strain evidence="2">cv. Jemalong A17</strain>
    </source>
</reference>
<proteinExistence type="predicted"/>
<dbReference type="AntiFam" id="ANF00010">
    <property type="entry name" value="tRNA translation"/>
</dbReference>
<reference evidence="1 3" key="1">
    <citation type="journal article" date="2011" name="Nature">
        <title>The Medicago genome provides insight into the evolution of rhizobial symbioses.</title>
        <authorList>
            <person name="Young N.D."/>
            <person name="Debelle F."/>
            <person name="Oldroyd G.E."/>
            <person name="Geurts R."/>
            <person name="Cannon S.B."/>
            <person name="Udvardi M.K."/>
            <person name="Benedito V.A."/>
            <person name="Mayer K.F."/>
            <person name="Gouzy J."/>
            <person name="Schoof H."/>
            <person name="Van de Peer Y."/>
            <person name="Proost S."/>
            <person name="Cook D.R."/>
            <person name="Meyers B.C."/>
            <person name="Spannagl M."/>
            <person name="Cheung F."/>
            <person name="De Mita S."/>
            <person name="Krishnakumar V."/>
            <person name="Gundlach H."/>
            <person name="Zhou S."/>
            <person name="Mudge J."/>
            <person name="Bharti A.K."/>
            <person name="Murray J.D."/>
            <person name="Naoumkina M.A."/>
            <person name="Rosen B."/>
            <person name="Silverstein K.A."/>
            <person name="Tang H."/>
            <person name="Rombauts S."/>
            <person name="Zhao P.X."/>
            <person name="Zhou P."/>
            <person name="Barbe V."/>
            <person name="Bardou P."/>
            <person name="Bechner M."/>
            <person name="Bellec A."/>
            <person name="Berger A."/>
            <person name="Berges H."/>
            <person name="Bidwell S."/>
            <person name="Bisseling T."/>
            <person name="Choisne N."/>
            <person name="Couloux A."/>
            <person name="Denny R."/>
            <person name="Deshpande S."/>
            <person name="Dai X."/>
            <person name="Doyle J.J."/>
            <person name="Dudez A.M."/>
            <person name="Farmer A.D."/>
            <person name="Fouteau S."/>
            <person name="Franken C."/>
            <person name="Gibelin C."/>
            <person name="Gish J."/>
            <person name="Goldstein S."/>
            <person name="Gonzalez A.J."/>
            <person name="Green P.J."/>
            <person name="Hallab A."/>
            <person name="Hartog M."/>
            <person name="Hua A."/>
            <person name="Humphray S.J."/>
            <person name="Jeong D.H."/>
            <person name="Jing Y."/>
            <person name="Jocker A."/>
            <person name="Kenton S.M."/>
            <person name="Kim D.J."/>
            <person name="Klee K."/>
            <person name="Lai H."/>
            <person name="Lang C."/>
            <person name="Lin S."/>
            <person name="Macmil S.L."/>
            <person name="Magdelenat G."/>
            <person name="Matthews L."/>
            <person name="McCorrison J."/>
            <person name="Monaghan E.L."/>
            <person name="Mun J.H."/>
            <person name="Najar F.Z."/>
            <person name="Nicholson C."/>
            <person name="Noirot C."/>
            <person name="O'Bleness M."/>
            <person name="Paule C.R."/>
            <person name="Poulain J."/>
            <person name="Prion F."/>
            <person name="Qin B."/>
            <person name="Qu C."/>
            <person name="Retzel E.F."/>
            <person name="Riddle C."/>
            <person name="Sallet E."/>
            <person name="Samain S."/>
            <person name="Samson N."/>
            <person name="Sanders I."/>
            <person name="Saurat O."/>
            <person name="Scarpelli C."/>
            <person name="Schiex T."/>
            <person name="Segurens B."/>
            <person name="Severin A.J."/>
            <person name="Sherrier D.J."/>
            <person name="Shi R."/>
            <person name="Sims S."/>
            <person name="Singer S.R."/>
            <person name="Sinharoy S."/>
            <person name="Sterck L."/>
            <person name="Viollet A."/>
            <person name="Wang B.B."/>
            <person name="Wang K."/>
            <person name="Wang M."/>
            <person name="Wang X."/>
            <person name="Warfsmann J."/>
            <person name="Weissenbach J."/>
            <person name="White D.D."/>
            <person name="White J.D."/>
            <person name="Wiley G.B."/>
            <person name="Wincker P."/>
            <person name="Xing Y."/>
            <person name="Yang L."/>
            <person name="Yao Z."/>
            <person name="Ying F."/>
            <person name="Zhai J."/>
            <person name="Zhou L."/>
            <person name="Zuber A."/>
            <person name="Denarie J."/>
            <person name="Dixon R.A."/>
            <person name="May G.D."/>
            <person name="Schwartz D.C."/>
            <person name="Rogers J."/>
            <person name="Quetier F."/>
            <person name="Town C.D."/>
            <person name="Roe B.A."/>
        </authorList>
    </citation>
    <scope>NUCLEOTIDE SEQUENCE [LARGE SCALE GENOMIC DNA]</scope>
    <source>
        <strain evidence="1">A17</strain>
        <strain evidence="2 3">cv. Jemalong A17</strain>
    </source>
</reference>